<protein>
    <submittedName>
        <fullName evidence="2">NAD dependent epimerase/dehydratase</fullName>
    </submittedName>
</protein>
<dbReference type="InterPro" id="IPR040632">
    <property type="entry name" value="Sulfotransfer_4"/>
</dbReference>
<dbReference type="SUPFAM" id="SSF52540">
    <property type="entry name" value="P-loop containing nucleoside triphosphate hydrolases"/>
    <property type="match status" value="1"/>
</dbReference>
<feature type="transmembrane region" description="Helical" evidence="1">
    <location>
        <begin position="249"/>
        <end position="266"/>
    </location>
</feature>
<proteinExistence type="predicted"/>
<keyword evidence="1" id="KW-0812">Transmembrane</keyword>
<dbReference type="EMBL" id="AZHA01000007">
    <property type="protein sequence ID" value="OAA46751.1"/>
    <property type="molecule type" value="Genomic_DNA"/>
</dbReference>
<dbReference type="InterPro" id="IPR027417">
    <property type="entry name" value="P-loop_NTPase"/>
</dbReference>
<dbReference type="PANTHER" id="PTHR36978">
    <property type="entry name" value="P-LOOP CONTAINING NUCLEOTIDE TRIPHOSPHATE HYDROLASE"/>
    <property type="match status" value="1"/>
</dbReference>
<dbReference type="PANTHER" id="PTHR36978:SF4">
    <property type="entry name" value="P-LOOP CONTAINING NUCLEOSIDE TRIPHOSPHATE HYDROLASE PROTEIN"/>
    <property type="match status" value="1"/>
</dbReference>
<keyword evidence="1" id="KW-0472">Membrane</keyword>
<evidence type="ECO:0000313" key="3">
    <source>
        <dbReference type="Proteomes" id="UP000076863"/>
    </source>
</evidence>
<evidence type="ECO:0000256" key="1">
    <source>
        <dbReference type="SAM" id="Phobius"/>
    </source>
</evidence>
<dbReference type="AlphaFoldDB" id="A0A167GKH2"/>
<comment type="caution">
    <text evidence="2">The sequence shown here is derived from an EMBL/GenBank/DDBJ whole genome shotgun (WGS) entry which is preliminary data.</text>
</comment>
<dbReference type="Proteomes" id="UP000076863">
    <property type="component" value="Unassembled WGS sequence"/>
</dbReference>
<sequence>MEQPKFGADGDGLLVIHVALYRMATRSFAEAYRILGYKTHHGIEDLLGNPWVGIEQAVEATWPGIPHARPRPRFTRQDWDALWGDAYDIVTDLACPFADQLIAAYPKAKIVVVQRDFESWWASYQAGVLDHMFPRRQWLTVWLIRNVLRSRAADAMIKVNYGLFNATNIAGIKDNARRTYDEYYRNIRERIPAEQRLEYTMGDGWEPLCAFLGKKIPDVPFPRLNDSAYRKRSQQAGEMVVFLTSAKKLAWLALAIGAVGIAFWHMSTGLTI</sequence>
<gene>
    <name evidence="2" type="ORF">BBO_03306</name>
</gene>
<evidence type="ECO:0000313" key="2">
    <source>
        <dbReference type="EMBL" id="OAA46751.1"/>
    </source>
</evidence>
<dbReference type="Pfam" id="PF17784">
    <property type="entry name" value="Sulfotransfer_4"/>
    <property type="match status" value="1"/>
</dbReference>
<keyword evidence="3" id="KW-1185">Reference proteome</keyword>
<dbReference type="Gene3D" id="3.40.50.300">
    <property type="entry name" value="P-loop containing nucleotide triphosphate hydrolases"/>
    <property type="match status" value="1"/>
</dbReference>
<accession>A0A167GKH2</accession>
<dbReference type="OrthoDB" id="408152at2759"/>
<organism evidence="2 3">
    <name type="scientific">Beauveria brongniartii RCEF 3172</name>
    <dbReference type="NCBI Taxonomy" id="1081107"/>
    <lineage>
        <taxon>Eukaryota</taxon>
        <taxon>Fungi</taxon>
        <taxon>Dikarya</taxon>
        <taxon>Ascomycota</taxon>
        <taxon>Pezizomycotina</taxon>
        <taxon>Sordariomycetes</taxon>
        <taxon>Hypocreomycetidae</taxon>
        <taxon>Hypocreales</taxon>
        <taxon>Cordycipitaceae</taxon>
        <taxon>Beauveria</taxon>
        <taxon>Beauveria brongniartii</taxon>
    </lineage>
</organism>
<reference evidence="2 3" key="1">
    <citation type="journal article" date="2016" name="Genome Biol. Evol.">
        <title>Divergent and convergent evolution of fungal pathogenicity.</title>
        <authorList>
            <person name="Shang Y."/>
            <person name="Xiao G."/>
            <person name="Zheng P."/>
            <person name="Cen K."/>
            <person name="Zhan S."/>
            <person name="Wang C."/>
        </authorList>
    </citation>
    <scope>NUCLEOTIDE SEQUENCE [LARGE SCALE GENOMIC DNA]</scope>
    <source>
        <strain evidence="2 3">RCEF 3172</strain>
    </source>
</reference>
<name>A0A167GKH2_9HYPO</name>
<keyword evidence="1" id="KW-1133">Transmembrane helix</keyword>